<comment type="caution">
    <text evidence="5">The sequence shown here is derived from an EMBL/GenBank/DDBJ whole genome shotgun (WGS) entry which is preliminary data.</text>
</comment>
<dbReference type="Proteomes" id="UP000256269">
    <property type="component" value="Unassembled WGS sequence"/>
</dbReference>
<keyword evidence="3" id="KW-0804">Transcription</keyword>
<keyword evidence="2" id="KW-0238">DNA-binding</keyword>
<dbReference type="SMART" id="SM00421">
    <property type="entry name" value="HTH_LUXR"/>
    <property type="match status" value="1"/>
</dbReference>
<proteinExistence type="predicted"/>
<dbReference type="Pfam" id="PF00196">
    <property type="entry name" value="GerE"/>
    <property type="match status" value="1"/>
</dbReference>
<dbReference type="Gene3D" id="1.10.10.10">
    <property type="entry name" value="Winged helix-like DNA-binding domain superfamily/Winged helix DNA-binding domain"/>
    <property type="match status" value="1"/>
</dbReference>
<dbReference type="PROSITE" id="PS50043">
    <property type="entry name" value="HTH_LUXR_2"/>
    <property type="match status" value="1"/>
</dbReference>
<dbReference type="SUPFAM" id="SSF46894">
    <property type="entry name" value="C-terminal effector domain of the bipartite response regulators"/>
    <property type="match status" value="1"/>
</dbReference>
<evidence type="ECO:0000313" key="6">
    <source>
        <dbReference type="Proteomes" id="UP000256269"/>
    </source>
</evidence>
<dbReference type="InterPro" id="IPR016032">
    <property type="entry name" value="Sig_transdc_resp-reg_C-effctor"/>
</dbReference>
<dbReference type="InterPro" id="IPR000792">
    <property type="entry name" value="Tscrpt_reg_LuxR_C"/>
</dbReference>
<dbReference type="GO" id="GO:0003677">
    <property type="term" value="F:DNA binding"/>
    <property type="evidence" value="ECO:0007669"/>
    <property type="project" value="UniProtKB-KW"/>
</dbReference>
<evidence type="ECO:0000256" key="1">
    <source>
        <dbReference type="ARBA" id="ARBA00023015"/>
    </source>
</evidence>
<keyword evidence="1" id="KW-0805">Transcription regulation</keyword>
<dbReference type="PRINTS" id="PR00038">
    <property type="entry name" value="HTHLUXR"/>
</dbReference>
<dbReference type="CDD" id="cd06170">
    <property type="entry name" value="LuxR_C_like"/>
    <property type="match status" value="1"/>
</dbReference>
<dbReference type="GO" id="GO:0006355">
    <property type="term" value="P:regulation of DNA-templated transcription"/>
    <property type="evidence" value="ECO:0007669"/>
    <property type="project" value="InterPro"/>
</dbReference>
<dbReference type="OrthoDB" id="3178272at2"/>
<dbReference type="RefSeq" id="WP_116175297.1">
    <property type="nucleotide sequence ID" value="NZ_CP144375.1"/>
</dbReference>
<evidence type="ECO:0000313" key="5">
    <source>
        <dbReference type="EMBL" id="REH48546.1"/>
    </source>
</evidence>
<reference evidence="5 6" key="1">
    <citation type="submission" date="2018-08" db="EMBL/GenBank/DDBJ databases">
        <title>Genomic Encyclopedia of Archaeal and Bacterial Type Strains, Phase II (KMG-II): from individual species to whole genera.</title>
        <authorList>
            <person name="Goeker M."/>
        </authorList>
    </citation>
    <scope>NUCLEOTIDE SEQUENCE [LARGE SCALE GENOMIC DNA]</scope>
    <source>
        <strain evidence="5 6">DSM 45791</strain>
    </source>
</reference>
<gene>
    <name evidence="5" type="ORF">BCF44_105405</name>
</gene>
<organism evidence="5 6">
    <name type="scientific">Kutzneria buriramensis</name>
    <dbReference type="NCBI Taxonomy" id="1045776"/>
    <lineage>
        <taxon>Bacteria</taxon>
        <taxon>Bacillati</taxon>
        <taxon>Actinomycetota</taxon>
        <taxon>Actinomycetes</taxon>
        <taxon>Pseudonocardiales</taxon>
        <taxon>Pseudonocardiaceae</taxon>
        <taxon>Kutzneria</taxon>
    </lineage>
</organism>
<accession>A0A3E0HQN1</accession>
<keyword evidence="6" id="KW-1185">Reference proteome</keyword>
<dbReference type="PANTHER" id="PTHR44688:SF16">
    <property type="entry name" value="DNA-BINDING TRANSCRIPTIONAL ACTIVATOR DEVR_DOSR"/>
    <property type="match status" value="1"/>
</dbReference>
<evidence type="ECO:0000259" key="4">
    <source>
        <dbReference type="PROSITE" id="PS50043"/>
    </source>
</evidence>
<evidence type="ECO:0000256" key="2">
    <source>
        <dbReference type="ARBA" id="ARBA00023125"/>
    </source>
</evidence>
<name>A0A3E0HQN1_9PSEU</name>
<dbReference type="InterPro" id="IPR036388">
    <property type="entry name" value="WH-like_DNA-bd_sf"/>
</dbReference>
<dbReference type="PANTHER" id="PTHR44688">
    <property type="entry name" value="DNA-BINDING TRANSCRIPTIONAL ACTIVATOR DEVR_DOSR"/>
    <property type="match status" value="1"/>
</dbReference>
<feature type="domain" description="HTH luxR-type" evidence="4">
    <location>
        <begin position="192"/>
        <end position="257"/>
    </location>
</feature>
<evidence type="ECO:0000256" key="3">
    <source>
        <dbReference type="ARBA" id="ARBA00023163"/>
    </source>
</evidence>
<dbReference type="EMBL" id="QUNO01000005">
    <property type="protein sequence ID" value="REH48546.1"/>
    <property type="molecule type" value="Genomic_DNA"/>
</dbReference>
<protein>
    <submittedName>
        <fullName evidence="5">Regulatory LuxR family protein</fullName>
    </submittedName>
</protein>
<sequence length="262" mass="29746">MTELASRDYERILDLAVAVMDSRNVDRTWSLVADELIRSLHGTTCVLSRSHRFVERVIVLDEVEVWTPWYRGVLPAGAEEQARMPLHPLVRHYAETGDNEPRTVSDLLDDRTWRSTETFGALRETSGATRHIALPLHDMSGHNRGFVLGRAGMDFTDRERAFVRRLQPLLRRVDGHVRQLKRWQDKAIDGFDRAAELKLTNREITVLSLLAAGLTAGGIANRLGASPRTVHKHLENIYRKLGTSDRLTTVLRAQRFGLLPKS</sequence>
<dbReference type="AlphaFoldDB" id="A0A3E0HQN1"/>